<evidence type="ECO:0000313" key="3">
    <source>
        <dbReference type="Proteomes" id="UP000240931"/>
    </source>
</evidence>
<dbReference type="EMBL" id="LT960551">
    <property type="protein sequence ID" value="SOK58322.1"/>
    <property type="molecule type" value="Genomic_DNA"/>
</dbReference>
<reference evidence="1" key="1">
    <citation type="submission" date="2017-10" db="EMBL/GenBank/DDBJ databases">
        <authorList>
            <person name="Banno H."/>
            <person name="Chua N.-H."/>
        </authorList>
    </citation>
    <scope>NUCLEOTIDE SEQUENCE [LARGE SCALE GENOMIC DNA]</scope>
</reference>
<protein>
    <submittedName>
        <fullName evidence="1">Uncharacterized protein</fullName>
    </submittedName>
</protein>
<dbReference type="EMBL" id="LR596615">
    <property type="protein sequence ID" value="VUE36091.1"/>
    <property type="molecule type" value="Genomic_DNA"/>
</dbReference>
<reference evidence="2 4" key="3">
    <citation type="submission" date="2019-06" db="EMBL/GenBank/DDBJ databases">
        <authorList>
            <person name="Bower L."/>
            <person name="Leinonen R."/>
        </authorList>
    </citation>
    <scope>NUCLEOTIDE SEQUENCE [LARGE SCALE GENOMIC DNA]</scope>
</reference>
<sequence>MLSIKDVLNCQQRWNSQITSVANGIDSKLISVLSYEDMFSEKYNDNKFKELYEALIEPMVKQYNQELNSLRSQYLIEYLNDMAIVLDTVGVNTTTGEEISAPITNIPSSFIPCAEVECVYNFINELKYSIYEYRPFWSRGGYHICGNNEYITTEGSDSPCNFILNNRNKFIKSYGEHKIEVFKRSVLQASDLFDYDIHVQPMSRYDEDRIPNNYNLAVRRHLILKHALENEKLIEEHSRFISKISIDGDVLFTEIG</sequence>
<proteinExistence type="predicted"/>
<dbReference type="Proteomes" id="UP000317227">
    <property type="component" value="Segment"/>
</dbReference>
<dbReference type="KEGG" id="vg:40100463"/>
<dbReference type="OrthoDB" id="18861at10239"/>
<name>A0A2C9CZ76_9CAUD</name>
<organism evidence="1 3">
    <name type="scientific">Yersinia phage fHe-Yen9-04</name>
    <dbReference type="NCBI Taxonomy" id="2052742"/>
    <lineage>
        <taxon>Viruses</taxon>
        <taxon>Duplodnaviria</taxon>
        <taxon>Heunggongvirae</taxon>
        <taxon>Uroviricota</taxon>
        <taxon>Caudoviricetes</taxon>
        <taxon>Eneladusvirus</taxon>
        <taxon>Eneladusvirus Yen904</taxon>
    </lineage>
</organism>
<reference evidence="3" key="2">
    <citation type="submission" date="2017-10" db="EMBL/GenBank/DDBJ databases">
        <authorList>
            <person name="Skurnik M."/>
        </authorList>
    </citation>
    <scope>NUCLEOTIDE SEQUENCE [LARGE SCALE GENOMIC DNA]</scope>
</reference>
<evidence type="ECO:0000313" key="2">
    <source>
        <dbReference type="EMBL" id="VUE36091.1"/>
    </source>
</evidence>
<gene>
    <name evidence="1" type="primary">g045</name>
</gene>
<accession>A0A2C9CZ76</accession>
<dbReference type="RefSeq" id="YP_009623655.1">
    <property type="nucleotide sequence ID" value="NC_042116.1"/>
</dbReference>
<dbReference type="GeneID" id="40100463"/>
<keyword evidence="3" id="KW-1185">Reference proteome</keyword>
<dbReference type="Proteomes" id="UP000240931">
    <property type="component" value="Segment"/>
</dbReference>
<evidence type="ECO:0000313" key="1">
    <source>
        <dbReference type="EMBL" id="SOK58322.1"/>
    </source>
</evidence>
<evidence type="ECO:0000313" key="4">
    <source>
        <dbReference type="Proteomes" id="UP000317227"/>
    </source>
</evidence>